<feature type="domain" description="FAD dependent oxidoreductase" evidence="2">
    <location>
        <begin position="10"/>
        <end position="364"/>
    </location>
</feature>
<protein>
    <submittedName>
        <fullName evidence="3">Glycine/D-amino acid oxidase</fullName>
    </submittedName>
</protein>
<evidence type="ECO:0000256" key="1">
    <source>
        <dbReference type="ARBA" id="ARBA00023002"/>
    </source>
</evidence>
<evidence type="ECO:0000313" key="4">
    <source>
        <dbReference type="Proteomes" id="UP000425960"/>
    </source>
</evidence>
<dbReference type="Pfam" id="PF01266">
    <property type="entry name" value="DAO"/>
    <property type="match status" value="1"/>
</dbReference>
<sequence length="403" mass="44801">MTMDNNNLYDVIVVGGGIMGSTTAYYLTKKDPKLKVAVIERDLTYARASTALSMVNARIQFNLKQNVEISQYAFDILDRFEDEMTVNDLRPSIAYHREGNLFLYEADAVESAKAAMTMQQEMGCQVEWWSPEGIVEHYPLYKPQETIVGATFGAQDGHFDAYAVLMAYKANARAQGAVYIEDDVTDLLIEDGRVSGLKTKFGDTYASALIVNCTGAWCNELLRTAGVELPVNPVKRQCFCIDPAVKPDRPLPLTFLPSGFYFRTETGGMVIMGKSMPEDGVGFDFTWEQSRFMEQMWPELAEFVPAFEQLKLVRGWAGLYAVNTLDGNAILGEWPEIKGLYLANGFSGHGLQQGPAVGRHLSELLTGSDLTMNLSIFDPQRVLDGKPIVEGGLLQKEVRYASR</sequence>
<reference evidence="3 4" key="1">
    <citation type="submission" date="2019-11" db="EMBL/GenBank/DDBJ databases">
        <title>Comparative genomics of hydrocarbon-degrading Desulfosarcina strains.</title>
        <authorList>
            <person name="Watanabe M."/>
            <person name="Kojima H."/>
            <person name="Fukui M."/>
        </authorList>
    </citation>
    <scope>NUCLEOTIDE SEQUENCE [LARGE SCALE GENOMIC DNA]</scope>
    <source>
        <strain evidence="3 4">28bB2T</strain>
    </source>
</reference>
<dbReference type="InterPro" id="IPR006076">
    <property type="entry name" value="FAD-dep_OxRdtase"/>
</dbReference>
<dbReference type="KEGG" id="dov:DSCO28_52000"/>
<dbReference type="GO" id="GO:0016491">
    <property type="term" value="F:oxidoreductase activity"/>
    <property type="evidence" value="ECO:0007669"/>
    <property type="project" value="UniProtKB-KW"/>
</dbReference>
<gene>
    <name evidence="3" type="ORF">DSCO28_52000</name>
</gene>
<keyword evidence="1" id="KW-0560">Oxidoreductase</keyword>
<dbReference type="PANTHER" id="PTHR13847:SF287">
    <property type="entry name" value="FAD-DEPENDENT OXIDOREDUCTASE DOMAIN-CONTAINING PROTEIN 1"/>
    <property type="match status" value="1"/>
</dbReference>
<evidence type="ECO:0000259" key="2">
    <source>
        <dbReference type="Pfam" id="PF01266"/>
    </source>
</evidence>
<dbReference type="EMBL" id="AP021876">
    <property type="protein sequence ID" value="BBO84634.1"/>
    <property type="molecule type" value="Genomic_DNA"/>
</dbReference>
<dbReference type="Proteomes" id="UP000425960">
    <property type="component" value="Chromosome"/>
</dbReference>
<dbReference type="SUPFAM" id="SSF51905">
    <property type="entry name" value="FAD/NAD(P)-binding domain"/>
    <property type="match status" value="1"/>
</dbReference>
<dbReference type="PANTHER" id="PTHR13847">
    <property type="entry name" value="SARCOSINE DEHYDROGENASE-RELATED"/>
    <property type="match status" value="1"/>
</dbReference>
<organism evidence="3 4">
    <name type="scientific">Desulfosarcina ovata subsp. sediminis</name>
    <dbReference type="NCBI Taxonomy" id="885957"/>
    <lineage>
        <taxon>Bacteria</taxon>
        <taxon>Pseudomonadati</taxon>
        <taxon>Thermodesulfobacteriota</taxon>
        <taxon>Desulfobacteria</taxon>
        <taxon>Desulfobacterales</taxon>
        <taxon>Desulfosarcinaceae</taxon>
        <taxon>Desulfosarcina</taxon>
    </lineage>
</organism>
<dbReference type="AlphaFoldDB" id="A0A5K7ZWT1"/>
<accession>A0A5K7ZWT1</accession>
<dbReference type="InterPro" id="IPR036188">
    <property type="entry name" value="FAD/NAD-bd_sf"/>
</dbReference>
<dbReference type="Gene3D" id="3.30.9.10">
    <property type="entry name" value="D-Amino Acid Oxidase, subunit A, domain 2"/>
    <property type="match status" value="1"/>
</dbReference>
<dbReference type="GO" id="GO:0005737">
    <property type="term" value="C:cytoplasm"/>
    <property type="evidence" value="ECO:0007669"/>
    <property type="project" value="TreeGrafter"/>
</dbReference>
<dbReference type="GO" id="GO:0032981">
    <property type="term" value="P:mitochondrial respiratory chain complex I assembly"/>
    <property type="evidence" value="ECO:0007669"/>
    <property type="project" value="TreeGrafter"/>
</dbReference>
<dbReference type="SUPFAM" id="SSF54373">
    <property type="entry name" value="FAD-linked reductases, C-terminal domain"/>
    <property type="match status" value="1"/>
</dbReference>
<evidence type="ECO:0000313" key="3">
    <source>
        <dbReference type="EMBL" id="BBO84634.1"/>
    </source>
</evidence>
<dbReference type="Gene3D" id="3.50.50.60">
    <property type="entry name" value="FAD/NAD(P)-binding domain"/>
    <property type="match status" value="1"/>
</dbReference>
<proteinExistence type="predicted"/>
<name>A0A5K7ZWT1_9BACT</name>